<evidence type="ECO:0000256" key="1">
    <source>
        <dbReference type="SAM" id="Phobius"/>
    </source>
</evidence>
<comment type="caution">
    <text evidence="2">The sequence shown here is derived from an EMBL/GenBank/DDBJ whole genome shotgun (WGS) entry which is preliminary data.</text>
</comment>
<proteinExistence type="predicted"/>
<name>A0A3D9T383_9ACTN</name>
<dbReference type="Proteomes" id="UP000256661">
    <property type="component" value="Unassembled WGS sequence"/>
</dbReference>
<dbReference type="RefSeq" id="WP_116024977.1">
    <property type="nucleotide sequence ID" value="NZ_QTTT01000001.1"/>
</dbReference>
<evidence type="ECO:0000313" key="3">
    <source>
        <dbReference type="Proteomes" id="UP000256661"/>
    </source>
</evidence>
<keyword evidence="1" id="KW-0812">Transmembrane</keyword>
<feature type="transmembrane region" description="Helical" evidence="1">
    <location>
        <begin position="112"/>
        <end position="131"/>
    </location>
</feature>
<sequence>MTGSRMTRFVLRLYPAHHRDEVATTLADVLETRGRAGAARELFDTVAYALRQRTRLTSTSTAGAVASLAAPAAAASAIALSVMYLLYAEWRWRYHPDAVNPFVRHFGPFETLGPLVYVFWCLVLVAAGLGYHRAARSLTACAVVTAAAMVPVAAMTGIDRPPLHALGAITILGCIALAAPTDPLRPPPLRGRPLLISTAILFAFASLVVVWNYDRMNPYMTSPLSYRAQMTLGPIGMGVGIVLVLALLFALVVRRPHLPAAAIALGIPWVLFTDGVLNPLDRRTTLAHCAVLLLALAVMAALHSRRRTAASAVEAD</sequence>
<keyword evidence="1" id="KW-1133">Transmembrane helix</keyword>
<protein>
    <submittedName>
        <fullName evidence="2">Uncharacterized protein</fullName>
    </submittedName>
</protein>
<accession>A0A3D9T383</accession>
<dbReference type="AlphaFoldDB" id="A0A3D9T383"/>
<feature type="transmembrane region" description="Helical" evidence="1">
    <location>
        <begin position="193"/>
        <end position="213"/>
    </location>
</feature>
<feature type="transmembrane region" description="Helical" evidence="1">
    <location>
        <begin position="138"/>
        <end position="158"/>
    </location>
</feature>
<feature type="transmembrane region" description="Helical" evidence="1">
    <location>
        <begin position="260"/>
        <end position="279"/>
    </location>
</feature>
<feature type="transmembrane region" description="Helical" evidence="1">
    <location>
        <begin position="233"/>
        <end position="253"/>
    </location>
</feature>
<keyword evidence="3" id="KW-1185">Reference proteome</keyword>
<feature type="transmembrane region" description="Helical" evidence="1">
    <location>
        <begin position="164"/>
        <end position="181"/>
    </location>
</feature>
<reference evidence="2 3" key="1">
    <citation type="submission" date="2018-08" db="EMBL/GenBank/DDBJ databases">
        <title>Sequencing the genomes of 1000 actinobacteria strains.</title>
        <authorList>
            <person name="Klenk H.-P."/>
        </authorList>
    </citation>
    <scope>NUCLEOTIDE SEQUENCE [LARGE SCALE GENOMIC DNA]</scope>
    <source>
        <strain evidence="2 3">DSM 43927</strain>
    </source>
</reference>
<gene>
    <name evidence="2" type="ORF">DFJ69_5230</name>
</gene>
<dbReference type="EMBL" id="QTTT01000001">
    <property type="protein sequence ID" value="REE99715.1"/>
    <property type="molecule type" value="Genomic_DNA"/>
</dbReference>
<feature type="transmembrane region" description="Helical" evidence="1">
    <location>
        <begin position="61"/>
        <end position="87"/>
    </location>
</feature>
<feature type="transmembrane region" description="Helical" evidence="1">
    <location>
        <begin position="285"/>
        <end position="302"/>
    </location>
</feature>
<keyword evidence="1" id="KW-0472">Membrane</keyword>
<organism evidence="2 3">
    <name type="scientific">Thermomonospora umbrina</name>
    <dbReference type="NCBI Taxonomy" id="111806"/>
    <lineage>
        <taxon>Bacteria</taxon>
        <taxon>Bacillati</taxon>
        <taxon>Actinomycetota</taxon>
        <taxon>Actinomycetes</taxon>
        <taxon>Streptosporangiales</taxon>
        <taxon>Thermomonosporaceae</taxon>
        <taxon>Thermomonospora</taxon>
    </lineage>
</organism>
<evidence type="ECO:0000313" key="2">
    <source>
        <dbReference type="EMBL" id="REE99715.1"/>
    </source>
</evidence>